<dbReference type="Gramene" id="OE9A002749T1">
    <property type="protein sequence ID" value="OE9A002749C1"/>
    <property type="gene ID" value="OE9A002749"/>
</dbReference>
<dbReference type="AlphaFoldDB" id="A0A8S0RN33"/>
<reference evidence="2 3" key="1">
    <citation type="submission" date="2019-12" db="EMBL/GenBank/DDBJ databases">
        <authorList>
            <person name="Alioto T."/>
            <person name="Alioto T."/>
            <person name="Gomez Garrido J."/>
        </authorList>
    </citation>
    <scope>NUCLEOTIDE SEQUENCE [LARGE SCALE GENOMIC DNA]</scope>
</reference>
<feature type="region of interest" description="Disordered" evidence="1">
    <location>
        <begin position="35"/>
        <end position="139"/>
    </location>
</feature>
<name>A0A8S0RN33_OLEEU</name>
<evidence type="ECO:0000256" key="1">
    <source>
        <dbReference type="SAM" id="MobiDB-lite"/>
    </source>
</evidence>
<organism evidence="2 3">
    <name type="scientific">Olea europaea subsp. europaea</name>
    <dbReference type="NCBI Taxonomy" id="158383"/>
    <lineage>
        <taxon>Eukaryota</taxon>
        <taxon>Viridiplantae</taxon>
        <taxon>Streptophyta</taxon>
        <taxon>Embryophyta</taxon>
        <taxon>Tracheophyta</taxon>
        <taxon>Spermatophyta</taxon>
        <taxon>Magnoliopsida</taxon>
        <taxon>eudicotyledons</taxon>
        <taxon>Gunneridae</taxon>
        <taxon>Pentapetalae</taxon>
        <taxon>asterids</taxon>
        <taxon>lamiids</taxon>
        <taxon>Lamiales</taxon>
        <taxon>Oleaceae</taxon>
        <taxon>Oleeae</taxon>
        <taxon>Olea</taxon>
    </lineage>
</organism>
<evidence type="ECO:0000313" key="3">
    <source>
        <dbReference type="Proteomes" id="UP000594638"/>
    </source>
</evidence>
<feature type="region of interest" description="Disordered" evidence="1">
    <location>
        <begin position="151"/>
        <end position="193"/>
    </location>
</feature>
<dbReference type="GO" id="GO:0003729">
    <property type="term" value="F:mRNA binding"/>
    <property type="evidence" value="ECO:0007669"/>
    <property type="project" value="InterPro"/>
</dbReference>
<feature type="region of interest" description="Disordered" evidence="1">
    <location>
        <begin position="232"/>
        <end position="264"/>
    </location>
</feature>
<accession>A0A8S0RN33</accession>
<proteinExistence type="predicted"/>
<protein>
    <submittedName>
        <fullName evidence="2">Uncharacterized protein</fullName>
    </submittedName>
</protein>
<feature type="compositionally biased region" description="Polar residues" evidence="1">
    <location>
        <begin position="244"/>
        <end position="264"/>
    </location>
</feature>
<feature type="compositionally biased region" description="Polar residues" evidence="1">
    <location>
        <begin position="179"/>
        <end position="193"/>
    </location>
</feature>
<feature type="compositionally biased region" description="Basic and acidic residues" evidence="1">
    <location>
        <begin position="480"/>
        <end position="492"/>
    </location>
</feature>
<evidence type="ECO:0000313" key="2">
    <source>
        <dbReference type="EMBL" id="CAA2980767.1"/>
    </source>
</evidence>
<dbReference type="InterPro" id="IPR044796">
    <property type="entry name" value="MLN51_plant"/>
</dbReference>
<comment type="caution">
    <text evidence="2">The sequence shown here is derived from an EMBL/GenBank/DDBJ whole genome shotgun (WGS) entry which is preliminary data.</text>
</comment>
<dbReference type="PANTHER" id="PTHR46837">
    <property type="entry name" value="PROTEIN MLN51 HOMOLOG"/>
    <property type="match status" value="1"/>
</dbReference>
<dbReference type="GO" id="GO:0006397">
    <property type="term" value="P:mRNA processing"/>
    <property type="evidence" value="ECO:0007669"/>
    <property type="project" value="InterPro"/>
</dbReference>
<dbReference type="Proteomes" id="UP000594638">
    <property type="component" value="Unassembled WGS sequence"/>
</dbReference>
<dbReference type="OrthoDB" id="660348at2759"/>
<dbReference type="EMBL" id="CACTIH010003653">
    <property type="protein sequence ID" value="CAA2980767.1"/>
    <property type="molecule type" value="Genomic_DNA"/>
</dbReference>
<feature type="compositionally biased region" description="Polar residues" evidence="1">
    <location>
        <begin position="151"/>
        <end position="172"/>
    </location>
</feature>
<feature type="region of interest" description="Disordered" evidence="1">
    <location>
        <begin position="273"/>
        <end position="292"/>
    </location>
</feature>
<sequence length="514" mass="55327">MCWRRILGGRKLWESKDTWKWGHDKFEELTMQERHYEERRTTSRGPHRGRARNRSTDLGYAQDQRPKAYNNNKNQNSDKDQSFAPKGVRGRGPRRYQPTFRNNNEGPRARNKQSGRSIEKPSHVSSGRTGAPVSKVEPDANQPRIQAFASNLSITSPPFYPSGSSTKETISSQRRDLQAGTSRNVQSSATSESLPIAQSATMLQGNIVDSIDMNKLYIDGSLSTVAGKPSDTLQVLPSSSSSSNNATQPLPLQNQGRGANSSAQMAYKPVVSNNQVNRGSPPTQLQAVQRNPVQSRAQSSFHSSGQQFVQRFGGGSQTSPPKTVAINSFEPVELESSSDSSKSKASLVVIGKGSVQGGGRGSFLYSGTKVMGAPGNVGSSNGDQNFPAFLPVMQFGGQHPGGIGVPAVGMAFPGYVAQPQLGVGNSEMTWLPVLAGAAGALGTTFGSPYLSLDGSYNARPPGQTSSLTAASSKESNATKVDNDGKPSHRPELTNDDFGQRQKNPRRYTEMKFDQ</sequence>
<gene>
    <name evidence="2" type="ORF">OLEA9_A002749</name>
</gene>
<dbReference type="PANTHER" id="PTHR46837:SF5">
    <property type="entry name" value="PROTEIN MLN51 HOMOLOG"/>
    <property type="match status" value="1"/>
</dbReference>
<feature type="compositionally biased region" description="Polar residues" evidence="1">
    <location>
        <begin position="462"/>
        <end position="479"/>
    </location>
</feature>
<keyword evidence="3" id="KW-1185">Reference proteome</keyword>
<dbReference type="GO" id="GO:0035145">
    <property type="term" value="C:exon-exon junction complex"/>
    <property type="evidence" value="ECO:0007669"/>
    <property type="project" value="InterPro"/>
</dbReference>
<feature type="region of interest" description="Disordered" evidence="1">
    <location>
        <begin position="456"/>
        <end position="514"/>
    </location>
</feature>